<evidence type="ECO:0000256" key="15">
    <source>
        <dbReference type="ARBA" id="ARBA00047174"/>
    </source>
</evidence>
<comment type="cofactor">
    <cofactor evidence="1">
        <name>Cu(2+)</name>
        <dbReference type="ChEBI" id="CHEBI:29036"/>
    </cofactor>
</comment>
<evidence type="ECO:0000256" key="11">
    <source>
        <dbReference type="ARBA" id="ARBA00023277"/>
    </source>
</evidence>
<evidence type="ECO:0000256" key="5">
    <source>
        <dbReference type="ARBA" id="ARBA00022729"/>
    </source>
</evidence>
<dbReference type="EMBL" id="JAJSPL020000004">
    <property type="protein sequence ID" value="KAK7747407.1"/>
    <property type="molecule type" value="Genomic_DNA"/>
</dbReference>
<keyword evidence="6" id="KW-0136">Cellulose degradation</keyword>
<feature type="compositionally biased region" description="Low complexity" evidence="16">
    <location>
        <begin position="344"/>
        <end position="355"/>
    </location>
</feature>
<evidence type="ECO:0000256" key="2">
    <source>
        <dbReference type="ARBA" id="ARBA00004613"/>
    </source>
</evidence>
<keyword evidence="4" id="KW-0479">Metal-binding</keyword>
<dbReference type="GO" id="GO:0004497">
    <property type="term" value="F:monooxygenase activity"/>
    <property type="evidence" value="ECO:0007669"/>
    <property type="project" value="UniProtKB-KW"/>
</dbReference>
<dbReference type="Pfam" id="PF03443">
    <property type="entry name" value="AA9"/>
    <property type="match status" value="1"/>
</dbReference>
<reference evidence="19 20" key="1">
    <citation type="journal article" date="2023" name="PLoS ONE">
        <title>Cytospora paraplurivora sp. nov. isolated from orchards with fruit tree decline syndrome in Ontario, Canada.</title>
        <authorList>
            <person name="Ilyukhin E."/>
            <person name="Nguyen H.D.T."/>
            <person name="Castle A.J."/>
            <person name="Ellouze W."/>
        </authorList>
    </citation>
    <scope>NUCLEOTIDE SEQUENCE [LARGE SCALE GENOMIC DNA]</scope>
    <source>
        <strain evidence="19 20">FDS-564</strain>
    </source>
</reference>
<dbReference type="EC" id="1.14.99.56" evidence="15"/>
<evidence type="ECO:0000256" key="13">
    <source>
        <dbReference type="ARBA" id="ARBA00044502"/>
    </source>
</evidence>
<feature type="compositionally biased region" description="Basic residues" evidence="16">
    <location>
        <begin position="358"/>
        <end position="373"/>
    </location>
</feature>
<keyword evidence="3" id="KW-0964">Secreted</keyword>
<protein>
    <recommendedName>
        <fullName evidence="15">lytic cellulose monooxygenase (C4-dehydrogenating)</fullName>
        <ecNumber evidence="15">1.14.99.56</ecNumber>
    </recommendedName>
</protein>
<evidence type="ECO:0000256" key="16">
    <source>
        <dbReference type="SAM" id="MobiDB-lite"/>
    </source>
</evidence>
<evidence type="ECO:0000256" key="6">
    <source>
        <dbReference type="ARBA" id="ARBA00023001"/>
    </source>
</evidence>
<sequence length="373" mass="38237">MHAFNSILAAAAFLPAAFAHYNFEALIVNGNITDPYEYVRQTNNSNSPITDITSTNLRCNSGGDLAATMAKTSTYTVAPGDNVGFTVDVAISHPGPLSVWMSKAPEGTAANEYDGSGDWFKVYELTYYEINSEGIQWATYPPGSSGISNFTIDLPTDLPAGDYLLRAEHIALHAAEEFEGAQYYIGCAQLSVTGDGAGSPSPTSSIPGQYTGYESGLIIDIYYPIPTNYTAPGISTWPTACVSHWANLEGQRYYGLCYNSTAAENVTSTESGSSSSSSSGSSSAAASSATSGAASSSTAVASSSSAIAVSSSVATSSAASSIATSSATSVAATSVAAAETTSAAAATATSSSSSSKTCNKKRSNKNRVVKRSA</sequence>
<evidence type="ECO:0000256" key="3">
    <source>
        <dbReference type="ARBA" id="ARBA00022525"/>
    </source>
</evidence>
<dbReference type="PANTHER" id="PTHR33353:SF10">
    <property type="entry name" value="ENDO-BETA-1,4-GLUCANASE D"/>
    <property type="match status" value="1"/>
</dbReference>
<feature type="domain" description="Auxiliary Activity family 9 catalytic" evidence="18">
    <location>
        <begin position="20"/>
        <end position="229"/>
    </location>
</feature>
<evidence type="ECO:0000256" key="1">
    <source>
        <dbReference type="ARBA" id="ARBA00001973"/>
    </source>
</evidence>
<accession>A0AAN9YLP4</accession>
<evidence type="ECO:0000256" key="4">
    <source>
        <dbReference type="ARBA" id="ARBA00022723"/>
    </source>
</evidence>
<keyword evidence="20" id="KW-1185">Reference proteome</keyword>
<evidence type="ECO:0000256" key="14">
    <source>
        <dbReference type="ARBA" id="ARBA00045077"/>
    </source>
</evidence>
<keyword evidence="8" id="KW-0186">Copper</keyword>
<proteinExistence type="inferred from homology"/>
<evidence type="ECO:0000256" key="12">
    <source>
        <dbReference type="ARBA" id="ARBA00023326"/>
    </source>
</evidence>
<evidence type="ECO:0000313" key="19">
    <source>
        <dbReference type="EMBL" id="KAK7747407.1"/>
    </source>
</evidence>
<evidence type="ECO:0000256" key="17">
    <source>
        <dbReference type="SAM" id="SignalP"/>
    </source>
</evidence>
<comment type="caution">
    <text evidence="19">The sequence shown here is derived from an EMBL/GenBank/DDBJ whole genome shotgun (WGS) entry which is preliminary data.</text>
</comment>
<evidence type="ECO:0000256" key="10">
    <source>
        <dbReference type="ARBA" id="ARBA00023157"/>
    </source>
</evidence>
<evidence type="ECO:0000259" key="18">
    <source>
        <dbReference type="Pfam" id="PF03443"/>
    </source>
</evidence>
<evidence type="ECO:0000256" key="8">
    <source>
        <dbReference type="ARBA" id="ARBA00023008"/>
    </source>
</evidence>
<comment type="catalytic activity">
    <reaction evidence="14">
        <text>[(1-&gt;4)-beta-D-glucosyl]n+m + reduced acceptor + O2 = 4-dehydro-beta-D-glucosyl-[(1-&gt;4)-beta-D-glucosyl]n-1 + [(1-&gt;4)-beta-D-glucosyl]m + acceptor + H2O.</text>
        <dbReference type="EC" id="1.14.99.56"/>
    </reaction>
</comment>
<evidence type="ECO:0000256" key="9">
    <source>
        <dbReference type="ARBA" id="ARBA00023033"/>
    </source>
</evidence>
<dbReference type="Proteomes" id="UP001320245">
    <property type="component" value="Unassembled WGS sequence"/>
</dbReference>
<dbReference type="PANTHER" id="PTHR33353">
    <property type="entry name" value="PUTATIVE (AFU_ORTHOLOGUE AFUA_1G12560)-RELATED"/>
    <property type="match status" value="1"/>
</dbReference>
<comment type="subcellular location">
    <subcellularLocation>
        <location evidence="2">Secreted</location>
    </subcellularLocation>
</comment>
<feature type="signal peptide" evidence="17">
    <location>
        <begin position="1"/>
        <end position="19"/>
    </location>
</feature>
<keyword evidence="11" id="KW-0119">Carbohydrate metabolism</keyword>
<evidence type="ECO:0000313" key="20">
    <source>
        <dbReference type="Proteomes" id="UP001320245"/>
    </source>
</evidence>
<keyword evidence="10" id="KW-1015">Disulfide bond</keyword>
<comment type="similarity">
    <text evidence="13">Belongs to the polysaccharide monooxygenase AA9 family.</text>
</comment>
<feature type="region of interest" description="Disordered" evidence="16">
    <location>
        <begin position="344"/>
        <end position="373"/>
    </location>
</feature>
<dbReference type="AlphaFoldDB" id="A0AAN9YLP4"/>
<dbReference type="GO" id="GO:0046872">
    <property type="term" value="F:metal ion binding"/>
    <property type="evidence" value="ECO:0007669"/>
    <property type="project" value="UniProtKB-KW"/>
</dbReference>
<keyword evidence="5 17" id="KW-0732">Signal</keyword>
<evidence type="ECO:0000256" key="7">
    <source>
        <dbReference type="ARBA" id="ARBA00023002"/>
    </source>
</evidence>
<keyword evidence="9" id="KW-0503">Monooxygenase</keyword>
<dbReference type="GO" id="GO:0005576">
    <property type="term" value="C:extracellular region"/>
    <property type="evidence" value="ECO:0007669"/>
    <property type="project" value="UniProtKB-SubCell"/>
</dbReference>
<keyword evidence="12" id="KW-0624">Polysaccharide degradation</keyword>
<keyword evidence="7" id="KW-0560">Oxidoreductase</keyword>
<dbReference type="GO" id="GO:0030245">
    <property type="term" value="P:cellulose catabolic process"/>
    <property type="evidence" value="ECO:0007669"/>
    <property type="project" value="UniProtKB-KW"/>
</dbReference>
<gene>
    <name evidence="19" type="ORF">SLS53_001662</name>
</gene>
<feature type="chain" id="PRO_5042853834" description="lytic cellulose monooxygenase (C4-dehydrogenating)" evidence="17">
    <location>
        <begin position="20"/>
        <end position="373"/>
    </location>
</feature>
<name>A0AAN9YLP4_9PEZI</name>
<dbReference type="InterPro" id="IPR005103">
    <property type="entry name" value="AA9_LPMO"/>
</dbReference>
<dbReference type="InterPro" id="IPR049892">
    <property type="entry name" value="AA9"/>
</dbReference>
<dbReference type="CDD" id="cd21175">
    <property type="entry name" value="LPMO_AA9"/>
    <property type="match status" value="1"/>
</dbReference>
<organism evidence="19 20">
    <name type="scientific">Cytospora paraplurivora</name>
    <dbReference type="NCBI Taxonomy" id="2898453"/>
    <lineage>
        <taxon>Eukaryota</taxon>
        <taxon>Fungi</taxon>
        <taxon>Dikarya</taxon>
        <taxon>Ascomycota</taxon>
        <taxon>Pezizomycotina</taxon>
        <taxon>Sordariomycetes</taxon>
        <taxon>Sordariomycetidae</taxon>
        <taxon>Diaporthales</taxon>
        <taxon>Cytosporaceae</taxon>
        <taxon>Cytospora</taxon>
    </lineage>
</organism>
<dbReference type="Gene3D" id="2.70.50.70">
    <property type="match status" value="1"/>
</dbReference>